<dbReference type="SMART" id="SM00487">
    <property type="entry name" value="DEXDc"/>
    <property type="match status" value="1"/>
</dbReference>
<evidence type="ECO:0000256" key="2">
    <source>
        <dbReference type="SAM" id="Coils"/>
    </source>
</evidence>
<feature type="domain" description="Helicase ATP-binding" evidence="3">
    <location>
        <begin position="260"/>
        <end position="430"/>
    </location>
</feature>
<dbReference type="Pfam" id="PF00271">
    <property type="entry name" value="Helicase_C"/>
    <property type="match status" value="1"/>
</dbReference>
<dbReference type="EMBL" id="UOFY01000029">
    <property type="protein sequence ID" value="VAX08783.1"/>
    <property type="molecule type" value="Genomic_DNA"/>
</dbReference>
<dbReference type="GO" id="GO:0016787">
    <property type="term" value="F:hydrolase activity"/>
    <property type="evidence" value="ECO:0007669"/>
    <property type="project" value="UniProtKB-KW"/>
</dbReference>
<feature type="domain" description="Helicase C-terminal" evidence="4">
    <location>
        <begin position="698"/>
        <end position="891"/>
    </location>
</feature>
<evidence type="ECO:0000259" key="3">
    <source>
        <dbReference type="PROSITE" id="PS51192"/>
    </source>
</evidence>
<dbReference type="PANTHER" id="PTHR45766">
    <property type="entry name" value="DNA ANNEALING HELICASE AND ENDONUCLEASE ZRANB3 FAMILY MEMBER"/>
    <property type="match status" value="1"/>
</dbReference>
<dbReference type="GO" id="GO:0004386">
    <property type="term" value="F:helicase activity"/>
    <property type="evidence" value="ECO:0007669"/>
    <property type="project" value="UniProtKB-KW"/>
</dbReference>
<feature type="non-terminal residue" evidence="5">
    <location>
        <position position="1056"/>
    </location>
</feature>
<dbReference type="PROSITE" id="PS51192">
    <property type="entry name" value="HELICASE_ATP_BIND_1"/>
    <property type="match status" value="1"/>
</dbReference>
<proteinExistence type="predicted"/>
<dbReference type="InterPro" id="IPR027417">
    <property type="entry name" value="P-loop_NTPase"/>
</dbReference>
<keyword evidence="5" id="KW-0347">Helicase</keyword>
<dbReference type="Gene3D" id="3.30.870.10">
    <property type="entry name" value="Endonuclease Chain A"/>
    <property type="match status" value="1"/>
</dbReference>
<evidence type="ECO:0000256" key="1">
    <source>
        <dbReference type="ARBA" id="ARBA00022801"/>
    </source>
</evidence>
<dbReference type="SMART" id="SM00490">
    <property type="entry name" value="HELICc"/>
    <property type="match status" value="1"/>
</dbReference>
<accession>A0A3B1B9Z8</accession>
<sequence length="1056" mass="121720">MSTKSPANTSGIRDNHHRGKVAGFLVEKISAESNLSVVSAYFTIYAYEALAEELEQISGLRFLFGEPSFITSLDPDKTDKKSFKIEDEHLELSNRLKQKEVARRCADWISRKVDIRSVRQVNLLHAKLYHLHDGHREHAILGSSNFTRRGLGLSATPNIELNLIVDSDRDRADLKAWFDDIWADEDLVADVKEEVLQYLEQLYVNHPPEFIYFKTLYHVFERFLSDQADDAQLFDQTAIIDTEIWKTLFDFQKDGAKGAIHKINSHNGCILADSVGLGKTYTALAVIKYFELRNHRVLVLCPKKLRDNWTVYLAQNNSELNPFLKDRFAYTVLSHTDLSRETGKVDGIDLATLNWGNFDLIIIDESHNFRNNTKGKRDEEGNVIRKSRYERLLQDIIQAGVKTKVMMLSATPVNNNLKDLRNQIYFVTEGNDTEFSEKFGIHSLKDALAAAQRTFTEWAKKSGEKDARELIDKLSASFFTLLDELTIARSRKHIQRYYRSSLEEIGQFPKRKKPISKVSDIDLKGRFLSYDRLNDEISNYQLSLFNPSKYVLKEYRAIYEEGKVLNFSQADREHFLISMMKVNFLKRLESSVHSFNITMERTIEKIEKLEERLREFIKHQASEAEVVQQDLLFEPGEEGEEDEELEEAFQVGGKLKIPMSHLNVTDWLADLKQDKEQLCLLAGSANDVTPERDAKLADLRQLIEDKVRQPTTNTQGEKNRKAVVFTAFADTAIYLYDNLKDWARDSLNVHIALVSGGAKSNQTTFGKAEFTQILTNFSPRAKQRNKIKSMPQDDEIDILIATDCISEGQNLQDCDLLVNYDIHWNPVRIIQRFGRIDRIGSLNTEIQLINFWPTDDLNKYIDLKNRVEARMALVDIAATAEDNVLQAEDLEELIHEDLRYRDKQLLRLKNEVLDLEDFNESVSLNEFTLDDFRMELASYIESNKDVLEQAPFGLYAVVPPHAEYQTIKPGVIYCLKQQQEAKGNETVNALQPYFLVYIRDDGEVRYNFTAPKQILEIFRAVCQGQEEPCARLCELFDEQTQNGEEMKQYSDLLEKA</sequence>
<dbReference type="Pfam" id="PF13091">
    <property type="entry name" value="PLDc_2"/>
    <property type="match status" value="1"/>
</dbReference>
<organism evidence="5">
    <name type="scientific">hydrothermal vent metagenome</name>
    <dbReference type="NCBI Taxonomy" id="652676"/>
    <lineage>
        <taxon>unclassified sequences</taxon>
        <taxon>metagenomes</taxon>
        <taxon>ecological metagenomes</taxon>
    </lineage>
</organism>
<dbReference type="Pfam" id="PF00176">
    <property type="entry name" value="SNF2-rel_dom"/>
    <property type="match status" value="1"/>
</dbReference>
<keyword evidence="1" id="KW-0378">Hydrolase</keyword>
<reference evidence="5" key="1">
    <citation type="submission" date="2018-06" db="EMBL/GenBank/DDBJ databases">
        <authorList>
            <person name="Zhirakovskaya E."/>
        </authorList>
    </citation>
    <scope>NUCLEOTIDE SEQUENCE</scope>
</reference>
<dbReference type="GO" id="GO:0005524">
    <property type="term" value="F:ATP binding"/>
    <property type="evidence" value="ECO:0007669"/>
    <property type="project" value="InterPro"/>
</dbReference>
<dbReference type="GO" id="GO:0043596">
    <property type="term" value="C:nuclear replication fork"/>
    <property type="evidence" value="ECO:0007669"/>
    <property type="project" value="TreeGrafter"/>
</dbReference>
<dbReference type="Gene3D" id="3.40.50.300">
    <property type="entry name" value="P-loop containing nucleotide triphosphate hydrolases"/>
    <property type="match status" value="1"/>
</dbReference>
<dbReference type="InterPro" id="IPR014001">
    <property type="entry name" value="Helicase_ATP-bd"/>
</dbReference>
<keyword evidence="2" id="KW-0175">Coiled coil</keyword>
<evidence type="ECO:0000259" key="4">
    <source>
        <dbReference type="PROSITE" id="PS51194"/>
    </source>
</evidence>
<dbReference type="AlphaFoldDB" id="A0A3B1B9Z8"/>
<dbReference type="SUPFAM" id="SSF56024">
    <property type="entry name" value="Phospholipase D/nuclease"/>
    <property type="match status" value="1"/>
</dbReference>
<dbReference type="InterPro" id="IPR025202">
    <property type="entry name" value="PLD-like_dom"/>
</dbReference>
<name>A0A3B1B9Z8_9ZZZZ</name>
<dbReference type="PANTHER" id="PTHR45766:SF6">
    <property type="entry name" value="SWI_SNF-RELATED MATRIX-ASSOCIATED ACTIN-DEPENDENT REGULATOR OF CHROMATIN SUBFAMILY A-LIKE PROTEIN 1"/>
    <property type="match status" value="1"/>
</dbReference>
<dbReference type="Gene3D" id="3.40.50.10810">
    <property type="entry name" value="Tandem AAA-ATPase domain"/>
    <property type="match status" value="1"/>
</dbReference>
<dbReference type="InterPro" id="IPR000330">
    <property type="entry name" value="SNF2_N"/>
</dbReference>
<dbReference type="GO" id="GO:0031297">
    <property type="term" value="P:replication fork processing"/>
    <property type="evidence" value="ECO:0007669"/>
    <property type="project" value="TreeGrafter"/>
</dbReference>
<feature type="coiled-coil region" evidence="2">
    <location>
        <begin position="592"/>
        <end position="619"/>
    </location>
</feature>
<dbReference type="CDD" id="cd18793">
    <property type="entry name" value="SF2_C_SNF"/>
    <property type="match status" value="1"/>
</dbReference>
<evidence type="ECO:0000313" key="5">
    <source>
        <dbReference type="EMBL" id="VAX08783.1"/>
    </source>
</evidence>
<dbReference type="PROSITE" id="PS51194">
    <property type="entry name" value="HELICASE_CTER"/>
    <property type="match status" value="1"/>
</dbReference>
<protein>
    <submittedName>
        <fullName evidence="5">DEAD/DEAH box helicase-like protein</fullName>
    </submittedName>
</protein>
<gene>
    <name evidence="5" type="ORF">MNBD_GAMMA25-2194</name>
</gene>
<dbReference type="SUPFAM" id="SSF52540">
    <property type="entry name" value="P-loop containing nucleoside triphosphate hydrolases"/>
    <property type="match status" value="2"/>
</dbReference>
<dbReference type="InterPro" id="IPR038718">
    <property type="entry name" value="SNF2-like_sf"/>
</dbReference>
<dbReference type="GO" id="GO:0006281">
    <property type="term" value="P:DNA repair"/>
    <property type="evidence" value="ECO:0007669"/>
    <property type="project" value="TreeGrafter"/>
</dbReference>
<keyword evidence="5" id="KW-0547">Nucleotide-binding</keyword>
<keyword evidence="5" id="KW-0067">ATP-binding</keyword>
<dbReference type="InterPro" id="IPR001650">
    <property type="entry name" value="Helicase_C-like"/>
</dbReference>
<dbReference type="InterPro" id="IPR049730">
    <property type="entry name" value="SNF2/RAD54-like_C"/>
</dbReference>